<dbReference type="STRING" id="871968.DESME_08255"/>
<name>W0EBZ9_9FIRM</name>
<dbReference type="SMART" id="SM00849">
    <property type="entry name" value="Lactamase_B"/>
    <property type="match status" value="1"/>
</dbReference>
<dbReference type="InterPro" id="IPR052159">
    <property type="entry name" value="Competence_DNA_uptake"/>
</dbReference>
<evidence type="ECO:0000259" key="2">
    <source>
        <dbReference type="SMART" id="SM00849"/>
    </source>
</evidence>
<dbReference type="eggNOG" id="COG2333">
    <property type="taxonomic scope" value="Bacteria"/>
</dbReference>
<feature type="domain" description="Metallo-beta-lactamase" evidence="2">
    <location>
        <begin position="69"/>
        <end position="264"/>
    </location>
</feature>
<feature type="transmembrane region" description="Helical" evidence="1">
    <location>
        <begin position="12"/>
        <end position="31"/>
    </location>
</feature>
<dbReference type="HOGENOM" id="CLU_010363_0_3_9"/>
<dbReference type="InterPro" id="IPR001279">
    <property type="entry name" value="Metallo-B-lactamas"/>
</dbReference>
<dbReference type="RefSeq" id="WP_006717143.1">
    <property type="nucleotide sequence ID" value="NZ_CP007032.1"/>
</dbReference>
<protein>
    <submittedName>
        <fullName evidence="3">Beta-lactamase</fullName>
    </submittedName>
</protein>
<dbReference type="PANTHER" id="PTHR30619:SF7">
    <property type="entry name" value="BETA-LACTAMASE DOMAIN PROTEIN"/>
    <property type="match status" value="1"/>
</dbReference>
<dbReference type="PROSITE" id="PS51257">
    <property type="entry name" value="PROKAR_LIPOPROTEIN"/>
    <property type="match status" value="1"/>
</dbReference>
<keyword evidence="4" id="KW-1185">Reference proteome</keyword>
<dbReference type="InterPro" id="IPR036866">
    <property type="entry name" value="RibonucZ/Hydroxyglut_hydro"/>
</dbReference>
<dbReference type="PANTHER" id="PTHR30619">
    <property type="entry name" value="DNA INTERNALIZATION/COMPETENCE PROTEIN COMEC/REC2"/>
    <property type="match status" value="1"/>
</dbReference>
<dbReference type="Proteomes" id="UP000010847">
    <property type="component" value="Chromosome"/>
</dbReference>
<organism evidence="3 4">
    <name type="scientific">Desulfitobacterium metallireducens DSM 15288</name>
    <dbReference type="NCBI Taxonomy" id="871968"/>
    <lineage>
        <taxon>Bacteria</taxon>
        <taxon>Bacillati</taxon>
        <taxon>Bacillota</taxon>
        <taxon>Clostridia</taxon>
        <taxon>Eubacteriales</taxon>
        <taxon>Desulfitobacteriaceae</taxon>
        <taxon>Desulfitobacterium</taxon>
    </lineage>
</organism>
<dbReference type="InterPro" id="IPR035681">
    <property type="entry name" value="ComA-like_MBL"/>
</dbReference>
<sequence>MATRCTKLTEKLSRVFIVVLLVSSCIAFITGCGVTTGVSTPSQGNALISSQPMQNGEEKLRVSYIDVGQGDSILIQIPNGKNVLIDAGENDQGDKVVSYIRSQGVKRLDLTIWTHPHSDHIGGADAVTKAFDIGQIVMPKQTSSTQSFRSLLTAISQKGLKITEAKAGLKLDLGSEVKAEMLAPNSTQYEEVNDYSAVLRLTYGQTAFLFTGDAQSESEQEMMNAGYDLRADVLKVGHHGSRTSTSAAFLARVQPEYAVISVGNDNDYGHPTVNTLTRLQKAGVSLYRTDESGTVVAESDGKNITFTVGRTSQ</sequence>
<dbReference type="Gene3D" id="3.60.15.10">
    <property type="entry name" value="Ribonuclease Z/Hydroxyacylglutathione hydrolase-like"/>
    <property type="match status" value="1"/>
</dbReference>
<proteinExistence type="predicted"/>
<accession>W0EBZ9</accession>
<evidence type="ECO:0000313" key="3">
    <source>
        <dbReference type="EMBL" id="AHF07063.1"/>
    </source>
</evidence>
<keyword evidence="1" id="KW-1133">Transmembrane helix</keyword>
<dbReference type="SUPFAM" id="SSF56281">
    <property type="entry name" value="Metallo-hydrolase/oxidoreductase"/>
    <property type="match status" value="1"/>
</dbReference>
<dbReference type="Pfam" id="PF00753">
    <property type="entry name" value="Lactamase_B"/>
    <property type="match status" value="1"/>
</dbReference>
<dbReference type="OrthoDB" id="9761531at2"/>
<dbReference type="AlphaFoldDB" id="W0EBZ9"/>
<gene>
    <name evidence="3" type="ORF">DESME_08255</name>
</gene>
<dbReference type="EMBL" id="CP007032">
    <property type="protein sequence ID" value="AHF07063.1"/>
    <property type="molecule type" value="Genomic_DNA"/>
</dbReference>
<keyword evidence="1" id="KW-0812">Transmembrane</keyword>
<evidence type="ECO:0000313" key="4">
    <source>
        <dbReference type="Proteomes" id="UP000010847"/>
    </source>
</evidence>
<dbReference type="CDD" id="cd07731">
    <property type="entry name" value="ComA-like_MBL-fold"/>
    <property type="match status" value="1"/>
</dbReference>
<dbReference type="KEGG" id="dmt:DESME_08255"/>
<evidence type="ECO:0000256" key="1">
    <source>
        <dbReference type="SAM" id="Phobius"/>
    </source>
</evidence>
<reference evidence="3 4" key="1">
    <citation type="submission" date="2013-12" db="EMBL/GenBank/DDBJ databases">
        <authorList>
            <consortium name="DOE Joint Genome Institute"/>
            <person name="Smidt H."/>
            <person name="Huntemann M."/>
            <person name="Han J."/>
            <person name="Chen A."/>
            <person name="Kyrpides N."/>
            <person name="Mavromatis K."/>
            <person name="Markowitz V."/>
            <person name="Palaniappan K."/>
            <person name="Ivanova N."/>
            <person name="Schaumberg A."/>
            <person name="Pati A."/>
            <person name="Liolios K."/>
            <person name="Nordberg H.P."/>
            <person name="Cantor M.N."/>
            <person name="Hua S.X."/>
            <person name="Woyke T."/>
        </authorList>
    </citation>
    <scope>NUCLEOTIDE SEQUENCE [LARGE SCALE GENOMIC DNA]</scope>
    <source>
        <strain evidence="4">DSM 15288</strain>
    </source>
</reference>
<keyword evidence="1" id="KW-0472">Membrane</keyword>